<accession>A0A8X6U0Q8</accession>
<sequence>MTKLENTAEDLKLKNEILIRLLRLELFKEFEKLNPELSGEDSEIVEFEDRYFSLKLKLQTKLDVFNVSHPITDEARAHTQNSSVVQSVQSISNFRLPKLDISEFSGKFEDWMNFKDLFVSSEHSQTSLSNSQKFQYLKAWTDSQAVLSWLSSPAPIWKPFIANRISKTLNRIPQNRWQYVPTKENPADIGSG</sequence>
<evidence type="ECO:0000313" key="1">
    <source>
        <dbReference type="EMBL" id="GFT69945.1"/>
    </source>
</evidence>
<gene>
    <name evidence="1" type="primary">AVEN_246686_1</name>
    <name evidence="1" type="ORF">NPIL_492171</name>
</gene>
<dbReference type="InterPro" id="IPR005312">
    <property type="entry name" value="DUF1759"/>
</dbReference>
<dbReference type="Proteomes" id="UP000887013">
    <property type="component" value="Unassembled WGS sequence"/>
</dbReference>
<dbReference type="AlphaFoldDB" id="A0A8X6U0Q8"/>
<protein>
    <submittedName>
        <fullName evidence="1">Uncharacterized protein</fullName>
    </submittedName>
</protein>
<dbReference type="PANTHER" id="PTHR22955">
    <property type="entry name" value="RETROTRANSPOSON"/>
    <property type="match status" value="1"/>
</dbReference>
<evidence type="ECO:0000313" key="2">
    <source>
        <dbReference type="Proteomes" id="UP000887013"/>
    </source>
</evidence>
<keyword evidence="2" id="KW-1185">Reference proteome</keyword>
<dbReference type="Pfam" id="PF03564">
    <property type="entry name" value="DUF1759"/>
    <property type="match status" value="1"/>
</dbReference>
<name>A0A8X6U0Q8_NEPPI</name>
<reference evidence="1" key="1">
    <citation type="submission" date="2020-08" db="EMBL/GenBank/DDBJ databases">
        <title>Multicomponent nature underlies the extraordinary mechanical properties of spider dragline silk.</title>
        <authorList>
            <person name="Kono N."/>
            <person name="Nakamura H."/>
            <person name="Mori M."/>
            <person name="Yoshida Y."/>
            <person name="Ohtoshi R."/>
            <person name="Malay A.D."/>
            <person name="Moran D.A.P."/>
            <person name="Tomita M."/>
            <person name="Numata K."/>
            <person name="Arakawa K."/>
        </authorList>
    </citation>
    <scope>NUCLEOTIDE SEQUENCE</scope>
</reference>
<comment type="caution">
    <text evidence="1">The sequence shown here is derived from an EMBL/GenBank/DDBJ whole genome shotgun (WGS) entry which is preliminary data.</text>
</comment>
<dbReference type="PANTHER" id="PTHR22955:SF77">
    <property type="entry name" value="ASPARTIC PUTATIVE DOMAIN-CONTAINING PROTEIN-RELATED"/>
    <property type="match status" value="1"/>
</dbReference>
<feature type="non-terminal residue" evidence="1">
    <location>
        <position position="1"/>
    </location>
</feature>
<organism evidence="1 2">
    <name type="scientific">Nephila pilipes</name>
    <name type="common">Giant wood spider</name>
    <name type="synonym">Nephila maculata</name>
    <dbReference type="NCBI Taxonomy" id="299642"/>
    <lineage>
        <taxon>Eukaryota</taxon>
        <taxon>Metazoa</taxon>
        <taxon>Ecdysozoa</taxon>
        <taxon>Arthropoda</taxon>
        <taxon>Chelicerata</taxon>
        <taxon>Arachnida</taxon>
        <taxon>Araneae</taxon>
        <taxon>Araneomorphae</taxon>
        <taxon>Entelegynae</taxon>
        <taxon>Araneoidea</taxon>
        <taxon>Nephilidae</taxon>
        <taxon>Nephila</taxon>
    </lineage>
</organism>
<proteinExistence type="predicted"/>
<dbReference type="EMBL" id="BMAW01116271">
    <property type="protein sequence ID" value="GFT69945.1"/>
    <property type="molecule type" value="Genomic_DNA"/>
</dbReference>
<dbReference type="OrthoDB" id="6428963at2759"/>